<protein>
    <submittedName>
        <fullName evidence="3">Response regulator</fullName>
    </submittedName>
</protein>
<dbReference type="InterPro" id="IPR011006">
    <property type="entry name" value="CheY-like_superfamily"/>
</dbReference>
<dbReference type="PANTHER" id="PTHR44520:SF2">
    <property type="entry name" value="RESPONSE REGULATOR RCP1"/>
    <property type="match status" value="1"/>
</dbReference>
<dbReference type="Proteomes" id="UP001597138">
    <property type="component" value="Unassembled WGS sequence"/>
</dbReference>
<keyword evidence="1" id="KW-0597">Phosphoprotein</keyword>
<comment type="caution">
    <text evidence="3">The sequence shown here is derived from an EMBL/GenBank/DDBJ whole genome shotgun (WGS) entry which is preliminary data.</text>
</comment>
<name>A0ABW4HJJ0_9FLAO</name>
<feature type="domain" description="Response regulatory" evidence="2">
    <location>
        <begin position="11"/>
        <end position="132"/>
    </location>
</feature>
<keyword evidence="4" id="KW-1185">Reference proteome</keyword>
<dbReference type="SUPFAM" id="SSF52172">
    <property type="entry name" value="CheY-like"/>
    <property type="match status" value="1"/>
</dbReference>
<dbReference type="InterPro" id="IPR001789">
    <property type="entry name" value="Sig_transdc_resp-reg_receiver"/>
</dbReference>
<dbReference type="SMART" id="SM00448">
    <property type="entry name" value="REC"/>
    <property type="match status" value="1"/>
</dbReference>
<dbReference type="InterPro" id="IPR052893">
    <property type="entry name" value="TCS_response_regulator"/>
</dbReference>
<dbReference type="RefSeq" id="WP_379813158.1">
    <property type="nucleotide sequence ID" value="NZ_JBHUDZ010000018.1"/>
</dbReference>
<dbReference type="Pfam" id="PF00072">
    <property type="entry name" value="Response_reg"/>
    <property type="match status" value="1"/>
</dbReference>
<accession>A0ABW4HJJ0</accession>
<feature type="modified residue" description="4-aspartylphosphate" evidence="1">
    <location>
        <position position="65"/>
    </location>
</feature>
<dbReference type="EMBL" id="JBHUDZ010000018">
    <property type="protein sequence ID" value="MFD1605337.1"/>
    <property type="molecule type" value="Genomic_DNA"/>
</dbReference>
<proteinExistence type="predicted"/>
<evidence type="ECO:0000313" key="3">
    <source>
        <dbReference type="EMBL" id="MFD1605337.1"/>
    </source>
</evidence>
<dbReference type="Gene3D" id="3.40.50.2300">
    <property type="match status" value="1"/>
</dbReference>
<dbReference type="PROSITE" id="PS50110">
    <property type="entry name" value="RESPONSE_REGULATORY"/>
    <property type="match status" value="1"/>
</dbReference>
<evidence type="ECO:0000256" key="1">
    <source>
        <dbReference type="PROSITE-ProRule" id="PRU00169"/>
    </source>
</evidence>
<evidence type="ECO:0000313" key="4">
    <source>
        <dbReference type="Proteomes" id="UP001597138"/>
    </source>
</evidence>
<organism evidence="3 4">
    <name type="scientific">Flavobacterium artemisiae</name>
    <dbReference type="NCBI Taxonomy" id="2126556"/>
    <lineage>
        <taxon>Bacteria</taxon>
        <taxon>Pseudomonadati</taxon>
        <taxon>Bacteroidota</taxon>
        <taxon>Flavobacteriia</taxon>
        <taxon>Flavobacteriales</taxon>
        <taxon>Flavobacteriaceae</taxon>
        <taxon>Flavobacterium</taxon>
    </lineage>
</organism>
<gene>
    <name evidence="3" type="ORF">ACFSC2_21555</name>
</gene>
<dbReference type="PANTHER" id="PTHR44520">
    <property type="entry name" value="RESPONSE REGULATOR RCP1-RELATED"/>
    <property type="match status" value="1"/>
</dbReference>
<sequence>MTLQISQSQRYNYLADDDEDDRQMFHEALLEVNSNAVLTQAEDGKELLEILSKNPKPLPEVIFLDINMPKIGGFECLEQIKQNKKLNKMPIIMLSTSSDPLTINRALQLGANFYAVKPSTFEDIKLLIKKVLQMDCLSIQNDKQKFRLA</sequence>
<reference evidence="4" key="1">
    <citation type="journal article" date="2019" name="Int. J. Syst. Evol. Microbiol.">
        <title>The Global Catalogue of Microorganisms (GCM) 10K type strain sequencing project: providing services to taxonomists for standard genome sequencing and annotation.</title>
        <authorList>
            <consortium name="The Broad Institute Genomics Platform"/>
            <consortium name="The Broad Institute Genome Sequencing Center for Infectious Disease"/>
            <person name="Wu L."/>
            <person name="Ma J."/>
        </authorList>
    </citation>
    <scope>NUCLEOTIDE SEQUENCE [LARGE SCALE GENOMIC DNA]</scope>
    <source>
        <strain evidence="4">CCUG 70865</strain>
    </source>
</reference>
<evidence type="ECO:0000259" key="2">
    <source>
        <dbReference type="PROSITE" id="PS50110"/>
    </source>
</evidence>